<evidence type="ECO:0000256" key="3">
    <source>
        <dbReference type="ARBA" id="ARBA00022630"/>
    </source>
</evidence>
<feature type="binding site" evidence="11">
    <location>
        <begin position="81"/>
        <end position="84"/>
    </location>
    <ligand>
        <name>FAD</name>
        <dbReference type="ChEBI" id="CHEBI:57692"/>
    </ligand>
</feature>
<reference evidence="15" key="1">
    <citation type="submission" date="2017-02" db="EMBL/GenBank/DDBJ databases">
        <title>Comparative genomics and description of representatives of a novel lineage of planctomycetes thriving in anoxic sediments.</title>
        <authorList>
            <person name="Spring S."/>
            <person name="Bunk B."/>
            <person name="Sproer C."/>
        </authorList>
    </citation>
    <scope>NUCLEOTIDE SEQUENCE [LARGE SCALE GENOMIC DNA]</scope>
    <source>
        <strain evidence="15">ST-NAGAB-D1</strain>
    </source>
</reference>
<comment type="cofactor">
    <cofactor evidence="11">
        <name>FAD</name>
        <dbReference type="ChEBI" id="CHEBI:57692"/>
    </cofactor>
    <text evidence="11">Binds 1 FAD per subunit.</text>
</comment>
<evidence type="ECO:0000256" key="12">
    <source>
        <dbReference type="PIRSR" id="PIRSR006816-2"/>
    </source>
</evidence>
<feature type="binding site" evidence="12">
    <location>
        <position position="272"/>
    </location>
    <ligand>
        <name>[2Fe-2S] cluster</name>
        <dbReference type="ChEBI" id="CHEBI:190135"/>
    </ligand>
</feature>
<keyword evidence="8 12" id="KW-0408">Iron</keyword>
<evidence type="ECO:0000256" key="7">
    <source>
        <dbReference type="ARBA" id="ARBA00022982"/>
    </source>
</evidence>
<keyword evidence="5 12" id="KW-0479">Metal-binding</keyword>
<feature type="domain" description="FAD-binding FR-type" evidence="13">
    <location>
        <begin position="9"/>
        <end position="133"/>
    </location>
</feature>
<evidence type="ECO:0000256" key="2">
    <source>
        <dbReference type="ARBA" id="ARBA00022448"/>
    </source>
</evidence>
<evidence type="ECO:0000256" key="8">
    <source>
        <dbReference type="ARBA" id="ARBA00023004"/>
    </source>
</evidence>
<evidence type="ECO:0000256" key="10">
    <source>
        <dbReference type="ARBA" id="ARBA00034078"/>
    </source>
</evidence>
<comment type="similarity">
    <text evidence="1">Belongs to the PyrK family.</text>
</comment>
<dbReference type="PANTHER" id="PTHR43513">
    <property type="entry name" value="DIHYDROOROTATE DEHYDROGENASE B (NAD(+)), ELECTRON TRANSFER SUBUNIT"/>
    <property type="match status" value="1"/>
</dbReference>
<feature type="binding site" evidence="12">
    <location>
        <position position="280"/>
    </location>
    <ligand>
        <name>[2Fe-2S] cluster</name>
        <dbReference type="ChEBI" id="CHEBI:190135"/>
    </ligand>
</feature>
<evidence type="ECO:0000256" key="11">
    <source>
        <dbReference type="PIRSR" id="PIRSR006816-1"/>
    </source>
</evidence>
<dbReference type="Proteomes" id="UP000189674">
    <property type="component" value="Chromosome"/>
</dbReference>
<dbReference type="InterPro" id="IPR017938">
    <property type="entry name" value="Riboflavin_synthase-like_b-brl"/>
</dbReference>
<dbReference type="GO" id="GO:0050660">
    <property type="term" value="F:flavin adenine dinucleotide binding"/>
    <property type="evidence" value="ECO:0007669"/>
    <property type="project" value="InterPro"/>
</dbReference>
<dbReference type="PANTHER" id="PTHR43513:SF3">
    <property type="entry name" value="DIHYDROOROTATE DEHYDROGENASE B (NAD(+)), ELECTRON TRANSFER SUBUNIT-RELATED"/>
    <property type="match status" value="1"/>
</dbReference>
<evidence type="ECO:0000256" key="6">
    <source>
        <dbReference type="ARBA" id="ARBA00022827"/>
    </source>
</evidence>
<proteinExistence type="inferred from homology"/>
<keyword evidence="7" id="KW-0249">Electron transport</keyword>
<comment type="cofactor">
    <cofactor evidence="12">
        <name>[2Fe-2S] cluster</name>
        <dbReference type="ChEBI" id="CHEBI:190135"/>
    </cofactor>
    <text evidence="12">Binds 1 [2Fe-2S] cluster per subunit.</text>
</comment>
<dbReference type="GO" id="GO:0016491">
    <property type="term" value="F:oxidoreductase activity"/>
    <property type="evidence" value="ECO:0007669"/>
    <property type="project" value="InterPro"/>
</dbReference>
<sequence>MGNGCNHKHTIFTAHVLESIEIGPLYHRTTFQLDEVGSKAFADAVPGQFAELDLTAVSLPPLEKIPPKLVDACKRNIILRRPFSFADIRKDNPGAIEIDILFCVLGPATVRMTSLRPGDSVSVIGPLGNGFSVPEGTKNALLVAGGMGAPPLQHLGFYLRENFPDMNVVAFAGAKSKEDLPYQLLEAPERDTELAEFSRCDVPAHIATDDGSIGMKGFVTQALENWIRTNDPKSGSTVIYTCGPEPMLAQVAKIAISHDLPCQVSMERRMACGIGLCQSCAIEVRTPASEETVYKLCCKDGPIFDARELVF</sequence>
<keyword evidence="3 11" id="KW-0285">Flavoprotein</keyword>
<evidence type="ECO:0000256" key="9">
    <source>
        <dbReference type="ARBA" id="ARBA00023014"/>
    </source>
</evidence>
<dbReference type="PROSITE" id="PS51384">
    <property type="entry name" value="FAD_FR"/>
    <property type="match status" value="1"/>
</dbReference>
<dbReference type="InterPro" id="IPR039261">
    <property type="entry name" value="FNR_nucleotide-bd"/>
</dbReference>
<keyword evidence="2" id="KW-0813">Transport</keyword>
<dbReference type="SUPFAM" id="SSF63380">
    <property type="entry name" value="Riboflavin synthase domain-like"/>
    <property type="match status" value="1"/>
</dbReference>
<dbReference type="AlphaFoldDB" id="A0A1U9NNH3"/>
<dbReference type="Gene3D" id="2.10.240.10">
    <property type="entry name" value="Dihydroorotate dehydrogenase, electron transfer subunit"/>
    <property type="match status" value="1"/>
</dbReference>
<dbReference type="EMBL" id="CP019791">
    <property type="protein sequence ID" value="AQT69066.1"/>
    <property type="molecule type" value="Genomic_DNA"/>
</dbReference>
<dbReference type="Gene3D" id="3.40.50.80">
    <property type="entry name" value="Nucleotide-binding domain of ferredoxin-NADP reductase (FNR) module"/>
    <property type="match status" value="1"/>
</dbReference>
<dbReference type="OrthoDB" id="9789468at2"/>
<dbReference type="PIRSF" id="PIRSF006816">
    <property type="entry name" value="Cyc3_hyd_g"/>
    <property type="match status" value="1"/>
</dbReference>
<feature type="binding site" evidence="12">
    <location>
        <position position="298"/>
    </location>
    <ligand>
        <name>[2Fe-2S] cluster</name>
        <dbReference type="ChEBI" id="CHEBI:190135"/>
    </ligand>
</feature>
<comment type="cofactor">
    <cofactor evidence="10">
        <name>[2Fe-2S] cluster</name>
        <dbReference type="ChEBI" id="CHEBI:190135"/>
    </cofactor>
</comment>
<feature type="binding site" evidence="12">
    <location>
        <position position="277"/>
    </location>
    <ligand>
        <name>[2Fe-2S] cluster</name>
        <dbReference type="ChEBI" id="CHEBI:190135"/>
    </ligand>
</feature>
<dbReference type="Gene3D" id="2.40.30.10">
    <property type="entry name" value="Translation factors"/>
    <property type="match status" value="1"/>
</dbReference>
<organism evidence="14 15">
    <name type="scientific">Anaerohalosphaera lusitana</name>
    <dbReference type="NCBI Taxonomy" id="1936003"/>
    <lineage>
        <taxon>Bacteria</taxon>
        <taxon>Pseudomonadati</taxon>
        <taxon>Planctomycetota</taxon>
        <taxon>Phycisphaerae</taxon>
        <taxon>Sedimentisphaerales</taxon>
        <taxon>Anaerohalosphaeraceae</taxon>
        <taxon>Anaerohalosphaera</taxon>
    </lineage>
</organism>
<dbReference type="InterPro" id="IPR037117">
    <property type="entry name" value="Dihydroorotate_DH_ele_sf"/>
</dbReference>
<dbReference type="InterPro" id="IPR017927">
    <property type="entry name" value="FAD-bd_FR_type"/>
</dbReference>
<evidence type="ECO:0000256" key="4">
    <source>
        <dbReference type="ARBA" id="ARBA00022714"/>
    </source>
</evidence>
<accession>A0A1U9NNH3</accession>
<dbReference type="GO" id="GO:0046872">
    <property type="term" value="F:metal ion binding"/>
    <property type="evidence" value="ECO:0007669"/>
    <property type="project" value="UniProtKB-KW"/>
</dbReference>
<dbReference type="GO" id="GO:0051537">
    <property type="term" value="F:2 iron, 2 sulfur cluster binding"/>
    <property type="evidence" value="ECO:0007669"/>
    <property type="project" value="UniProtKB-KW"/>
</dbReference>
<dbReference type="InterPro" id="IPR012165">
    <property type="entry name" value="Cyt_c3_hydrogenase_gsu"/>
</dbReference>
<keyword evidence="9 12" id="KW-0411">Iron-sulfur</keyword>
<dbReference type="CDD" id="cd06218">
    <property type="entry name" value="DHOD_e_trans"/>
    <property type="match status" value="1"/>
</dbReference>
<evidence type="ECO:0000313" key="14">
    <source>
        <dbReference type="EMBL" id="AQT69066.1"/>
    </source>
</evidence>
<evidence type="ECO:0000259" key="13">
    <source>
        <dbReference type="PROSITE" id="PS51384"/>
    </source>
</evidence>
<evidence type="ECO:0000256" key="1">
    <source>
        <dbReference type="ARBA" id="ARBA00006422"/>
    </source>
</evidence>
<evidence type="ECO:0000313" key="15">
    <source>
        <dbReference type="Proteomes" id="UP000189674"/>
    </source>
</evidence>
<dbReference type="Pfam" id="PF10418">
    <property type="entry name" value="DHODB_Fe-S_bind"/>
    <property type="match status" value="1"/>
</dbReference>
<keyword evidence="6 11" id="KW-0274">FAD</keyword>
<dbReference type="InterPro" id="IPR001433">
    <property type="entry name" value="OxRdtase_FAD/NAD-bd"/>
</dbReference>
<dbReference type="GO" id="GO:0006221">
    <property type="term" value="P:pyrimidine nucleotide biosynthetic process"/>
    <property type="evidence" value="ECO:0007669"/>
    <property type="project" value="InterPro"/>
</dbReference>
<protein>
    <submittedName>
        <fullName evidence="14">Dihydroorotate oxidase B, electron transfer subunit</fullName>
    </submittedName>
</protein>
<dbReference type="SUPFAM" id="SSF52343">
    <property type="entry name" value="Ferredoxin reductase-like, C-terminal NADP-linked domain"/>
    <property type="match status" value="1"/>
</dbReference>
<keyword evidence="4 12" id="KW-0001">2Fe-2S</keyword>
<dbReference type="RefSeq" id="WP_146662585.1">
    <property type="nucleotide sequence ID" value="NZ_CP019791.1"/>
</dbReference>
<dbReference type="KEGG" id="alus:STSP2_02251"/>
<keyword evidence="15" id="KW-1185">Reference proteome</keyword>
<dbReference type="InterPro" id="IPR050353">
    <property type="entry name" value="PyrK_electron_transfer"/>
</dbReference>
<dbReference type="InterPro" id="IPR019480">
    <property type="entry name" value="Dihydroorotate_DH_Fe-S-bd"/>
</dbReference>
<name>A0A1U9NNH3_9BACT</name>
<dbReference type="STRING" id="1936003.STSP2_02251"/>
<evidence type="ECO:0000256" key="5">
    <source>
        <dbReference type="ARBA" id="ARBA00022723"/>
    </source>
</evidence>
<dbReference type="Pfam" id="PF00175">
    <property type="entry name" value="NAD_binding_1"/>
    <property type="match status" value="1"/>
</dbReference>
<gene>
    <name evidence="14" type="primary">pyrK_1</name>
    <name evidence="14" type="ORF">STSP2_02251</name>
</gene>